<dbReference type="PATRIC" id="fig|749927.5.peg.4169"/>
<dbReference type="eggNOG" id="COG1960">
    <property type="taxonomic scope" value="Bacteria"/>
</dbReference>
<dbReference type="KEGG" id="amd:AMED_4031"/>
<evidence type="ECO:0008006" key="3">
    <source>
        <dbReference type="Google" id="ProtNLM"/>
    </source>
</evidence>
<sequence>MTTISPPITATWLRCHDTARAEGMAPALVALHAALPAGAPVFGAGGAAVLPAGPVAGDVLVVRTAELPGGPVVLVRTHRPAGRPDPILATGSVWLRLGLSGALLDSGLAYLGGRRSGDTTLLRRQMVQGAVAEALTGQLEVRAFLTAHDAVPAPDALAYLHRRLTDTDRVLLRLLGAAGFVRGGAGEVADVSELLAGAYTPEAVA</sequence>
<accession>A0A0H3D6W0</accession>
<gene>
    <name evidence="1" type="ordered locus">AMED_4031</name>
</gene>
<dbReference type="Proteomes" id="UP000000328">
    <property type="component" value="Chromosome"/>
</dbReference>
<dbReference type="AlphaFoldDB" id="A0A0H3D6W0"/>
<dbReference type="RefSeq" id="WP_013225880.1">
    <property type="nucleotide sequence ID" value="NC_014318.1"/>
</dbReference>
<evidence type="ECO:0000313" key="2">
    <source>
        <dbReference type="Proteomes" id="UP000000328"/>
    </source>
</evidence>
<evidence type="ECO:0000313" key="1">
    <source>
        <dbReference type="EMBL" id="ADJ45808.1"/>
    </source>
</evidence>
<reference evidence="1 2" key="1">
    <citation type="journal article" date="2010" name="Cell Res.">
        <title>Complete genome sequence of the rifamycin SV-producing Amycolatopsis mediterranei U32 revealed its genetic characteristics in phylogeny and metabolism.</title>
        <authorList>
            <person name="Zhao W."/>
            <person name="Zhong Y."/>
            <person name="Yuan H."/>
            <person name="Wang J."/>
            <person name="Zheng H."/>
            <person name="Wang Y."/>
            <person name="Cen X."/>
            <person name="Xu F."/>
            <person name="Bai J."/>
            <person name="Han X."/>
            <person name="Lu G."/>
            <person name="Zhu Y."/>
            <person name="Shao Z."/>
            <person name="Yan H."/>
            <person name="Li C."/>
            <person name="Peng N."/>
            <person name="Zhang Z."/>
            <person name="Zhang Y."/>
            <person name="Lin W."/>
            <person name="Fan Y."/>
            <person name="Qin Z."/>
            <person name="Hu Y."/>
            <person name="Zhu B."/>
            <person name="Wang S."/>
            <person name="Ding X."/>
            <person name="Zhao G.P."/>
        </authorList>
    </citation>
    <scope>NUCLEOTIDE SEQUENCE [LARGE SCALE GENOMIC DNA]</scope>
    <source>
        <strain evidence="2">U-32</strain>
    </source>
</reference>
<organism evidence="1 2">
    <name type="scientific">Amycolatopsis mediterranei (strain U-32)</name>
    <dbReference type="NCBI Taxonomy" id="749927"/>
    <lineage>
        <taxon>Bacteria</taxon>
        <taxon>Bacillati</taxon>
        <taxon>Actinomycetota</taxon>
        <taxon>Actinomycetes</taxon>
        <taxon>Pseudonocardiales</taxon>
        <taxon>Pseudonocardiaceae</taxon>
        <taxon>Amycolatopsis</taxon>
    </lineage>
</organism>
<dbReference type="OrthoDB" id="3478937at2"/>
<dbReference type="GeneID" id="92871764"/>
<name>A0A0H3D6W0_AMYMU</name>
<dbReference type="HOGENOM" id="CLU_1219010_0_0_11"/>
<proteinExistence type="predicted"/>
<dbReference type="EMBL" id="CP002000">
    <property type="protein sequence ID" value="ADJ45808.1"/>
    <property type="molecule type" value="Genomic_DNA"/>
</dbReference>
<protein>
    <recommendedName>
        <fullName evidence="3">DUF2786 domain-containing protein</fullName>
    </recommendedName>
</protein>